<organism evidence="1 2">
    <name type="scientific">Cylindrobasidium torrendii FP15055 ss-10</name>
    <dbReference type="NCBI Taxonomy" id="1314674"/>
    <lineage>
        <taxon>Eukaryota</taxon>
        <taxon>Fungi</taxon>
        <taxon>Dikarya</taxon>
        <taxon>Basidiomycota</taxon>
        <taxon>Agaricomycotina</taxon>
        <taxon>Agaricomycetes</taxon>
        <taxon>Agaricomycetidae</taxon>
        <taxon>Agaricales</taxon>
        <taxon>Marasmiineae</taxon>
        <taxon>Physalacriaceae</taxon>
        <taxon>Cylindrobasidium</taxon>
    </lineage>
</organism>
<gene>
    <name evidence="1" type="ORF">CYLTODRAFT_459373</name>
</gene>
<dbReference type="EMBL" id="KN880838">
    <property type="protein sequence ID" value="KIY62001.1"/>
    <property type="molecule type" value="Genomic_DNA"/>
</dbReference>
<evidence type="ECO:0000313" key="2">
    <source>
        <dbReference type="Proteomes" id="UP000054007"/>
    </source>
</evidence>
<protein>
    <submittedName>
        <fullName evidence="1">Uncharacterized protein</fullName>
    </submittedName>
</protein>
<dbReference type="AlphaFoldDB" id="A0A0D7AXJ5"/>
<proteinExistence type="predicted"/>
<dbReference type="Proteomes" id="UP000054007">
    <property type="component" value="Unassembled WGS sequence"/>
</dbReference>
<reference evidence="1 2" key="1">
    <citation type="journal article" date="2015" name="Fungal Genet. Biol.">
        <title>Evolution of novel wood decay mechanisms in Agaricales revealed by the genome sequences of Fistulina hepatica and Cylindrobasidium torrendii.</title>
        <authorList>
            <person name="Floudas D."/>
            <person name="Held B.W."/>
            <person name="Riley R."/>
            <person name="Nagy L.G."/>
            <person name="Koehler G."/>
            <person name="Ransdell A.S."/>
            <person name="Younus H."/>
            <person name="Chow J."/>
            <person name="Chiniquy J."/>
            <person name="Lipzen A."/>
            <person name="Tritt A."/>
            <person name="Sun H."/>
            <person name="Haridas S."/>
            <person name="LaButti K."/>
            <person name="Ohm R.A."/>
            <person name="Kues U."/>
            <person name="Blanchette R.A."/>
            <person name="Grigoriev I.V."/>
            <person name="Minto R.E."/>
            <person name="Hibbett D.S."/>
        </authorList>
    </citation>
    <scope>NUCLEOTIDE SEQUENCE [LARGE SCALE GENOMIC DNA]</scope>
    <source>
        <strain evidence="1 2">FP15055 ss-10</strain>
    </source>
</reference>
<evidence type="ECO:0000313" key="1">
    <source>
        <dbReference type="EMBL" id="KIY62001.1"/>
    </source>
</evidence>
<name>A0A0D7AXJ5_9AGAR</name>
<keyword evidence="2" id="KW-1185">Reference proteome</keyword>
<sequence>MQVSAFRCLARLCVRTAKQCGMTRLGVCTWNPLGSRVAKPLPSAIYPRSVANGFFVSGHDLHAGTYAMSSSNVTIGKLLCNKQTCIRPYSAVDFETGPAIGWPDLSSNGEYLLGADSAPVQFGASVEIQPAGTIKGDIDLVRLEIADTQAMKTFRGLDMTLVVSSRFLKRIW</sequence>
<accession>A0A0D7AXJ5</accession>